<keyword evidence="3" id="KW-1185">Reference proteome</keyword>
<evidence type="ECO:0000313" key="2">
    <source>
        <dbReference type="EMBL" id="RNL46963.1"/>
    </source>
</evidence>
<proteinExistence type="predicted"/>
<reference evidence="3" key="1">
    <citation type="submission" date="2018-05" db="EMBL/GenBank/DDBJ databases">
        <title>Genome Sequencing of selected type strains of the family Eggerthellaceae.</title>
        <authorList>
            <person name="Danylec N."/>
            <person name="Stoll D.A."/>
            <person name="Doetsch A."/>
            <person name="Huch M."/>
        </authorList>
    </citation>
    <scope>NUCLEOTIDE SEQUENCE [LARGE SCALE GENOMIC DNA]</scope>
    <source>
        <strain evidence="3">DSM 16106</strain>
    </source>
</reference>
<organism evidence="2 3">
    <name type="scientific">Paraeggerthella hongkongensis</name>
    <dbReference type="NCBI Taxonomy" id="230658"/>
    <lineage>
        <taxon>Bacteria</taxon>
        <taxon>Bacillati</taxon>
        <taxon>Actinomycetota</taxon>
        <taxon>Coriobacteriia</taxon>
        <taxon>Eggerthellales</taxon>
        <taxon>Eggerthellaceae</taxon>
        <taxon>Paraeggerthella</taxon>
    </lineage>
</organism>
<dbReference type="GO" id="GO:0016747">
    <property type="term" value="F:acyltransferase activity, transferring groups other than amino-acyl groups"/>
    <property type="evidence" value="ECO:0007669"/>
    <property type="project" value="InterPro"/>
</dbReference>
<evidence type="ECO:0000313" key="3">
    <source>
        <dbReference type="Proteomes" id="UP000278632"/>
    </source>
</evidence>
<dbReference type="EMBL" id="QICD01000005">
    <property type="protein sequence ID" value="RNL46963.1"/>
    <property type="molecule type" value="Genomic_DNA"/>
</dbReference>
<evidence type="ECO:0000259" key="1">
    <source>
        <dbReference type="PROSITE" id="PS51186"/>
    </source>
</evidence>
<dbReference type="Gene3D" id="3.40.630.30">
    <property type="match status" value="1"/>
</dbReference>
<dbReference type="InterPro" id="IPR000182">
    <property type="entry name" value="GNAT_dom"/>
</dbReference>
<gene>
    <name evidence="2" type="ORF">DMP08_04180</name>
</gene>
<dbReference type="AlphaFoldDB" id="A0A3N0BHN3"/>
<protein>
    <submittedName>
        <fullName evidence="2">GNAT family N-acetyltransferase</fullName>
    </submittedName>
</protein>
<comment type="caution">
    <text evidence="2">The sequence shown here is derived from an EMBL/GenBank/DDBJ whole genome shotgun (WGS) entry which is preliminary data.</text>
</comment>
<dbReference type="OrthoDB" id="3533156at2"/>
<dbReference type="PANTHER" id="PTHR43792:SF1">
    <property type="entry name" value="N-ACETYLTRANSFERASE DOMAIN-CONTAINING PROTEIN"/>
    <property type="match status" value="1"/>
</dbReference>
<dbReference type="Proteomes" id="UP000278632">
    <property type="component" value="Unassembled WGS sequence"/>
</dbReference>
<dbReference type="PANTHER" id="PTHR43792">
    <property type="entry name" value="GNAT FAMILY, PUTATIVE (AFU_ORTHOLOGUE AFUA_3G00765)-RELATED-RELATED"/>
    <property type="match status" value="1"/>
</dbReference>
<name>A0A3N0BHN3_9ACTN</name>
<dbReference type="SUPFAM" id="SSF55729">
    <property type="entry name" value="Acyl-CoA N-acyltransferases (Nat)"/>
    <property type="match status" value="1"/>
</dbReference>
<feature type="domain" description="N-acetyltransferase" evidence="1">
    <location>
        <begin position="10"/>
        <end position="172"/>
    </location>
</feature>
<dbReference type="InterPro" id="IPR051531">
    <property type="entry name" value="N-acetyltransferase"/>
</dbReference>
<dbReference type="Pfam" id="PF13302">
    <property type="entry name" value="Acetyltransf_3"/>
    <property type="match status" value="1"/>
</dbReference>
<accession>A0A3N0BHN3</accession>
<keyword evidence="2" id="KW-0808">Transferase</keyword>
<dbReference type="PROSITE" id="PS51186">
    <property type="entry name" value="GNAT"/>
    <property type="match status" value="1"/>
</dbReference>
<dbReference type="InterPro" id="IPR016181">
    <property type="entry name" value="Acyl_CoA_acyltransferase"/>
</dbReference>
<sequence length="184" mass="21285">MECILETERLTLRKMSEGDLDALRTILQDPDVMYAYEGPFDETGVREWLDRQTARYRTDGFGLWAVVLKETNRMIGQCGVTLQEYRDTQVMEVGYLFMKAFWHRGYATEAAVACRDYAFDVLGAREVYSLIRDTNEPSQAVARRNGMTPRATVVKHYRGVRMPHVAFSITREERDALADRRASR</sequence>